<dbReference type="Proteomes" id="UP000735302">
    <property type="component" value="Unassembled WGS sequence"/>
</dbReference>
<accession>A0AAV4D6R7</accession>
<evidence type="ECO:0000256" key="1">
    <source>
        <dbReference type="SAM" id="MobiDB-lite"/>
    </source>
</evidence>
<feature type="region of interest" description="Disordered" evidence="1">
    <location>
        <begin position="38"/>
        <end position="77"/>
    </location>
</feature>
<organism evidence="2 3">
    <name type="scientific">Plakobranchus ocellatus</name>
    <dbReference type="NCBI Taxonomy" id="259542"/>
    <lineage>
        <taxon>Eukaryota</taxon>
        <taxon>Metazoa</taxon>
        <taxon>Spiralia</taxon>
        <taxon>Lophotrochozoa</taxon>
        <taxon>Mollusca</taxon>
        <taxon>Gastropoda</taxon>
        <taxon>Heterobranchia</taxon>
        <taxon>Euthyneura</taxon>
        <taxon>Panpulmonata</taxon>
        <taxon>Sacoglossa</taxon>
        <taxon>Placobranchoidea</taxon>
        <taxon>Plakobranchidae</taxon>
        <taxon>Plakobranchus</taxon>
    </lineage>
</organism>
<gene>
    <name evidence="2" type="ORF">PoB_006636300</name>
</gene>
<evidence type="ECO:0000313" key="2">
    <source>
        <dbReference type="EMBL" id="GFO39858.1"/>
    </source>
</evidence>
<name>A0AAV4D6R7_9GAST</name>
<evidence type="ECO:0000313" key="3">
    <source>
        <dbReference type="Proteomes" id="UP000735302"/>
    </source>
</evidence>
<keyword evidence="3" id="KW-1185">Reference proteome</keyword>
<reference evidence="2 3" key="1">
    <citation type="journal article" date="2021" name="Elife">
        <title>Chloroplast acquisition without the gene transfer in kleptoplastic sea slugs, Plakobranchus ocellatus.</title>
        <authorList>
            <person name="Maeda T."/>
            <person name="Takahashi S."/>
            <person name="Yoshida T."/>
            <person name="Shimamura S."/>
            <person name="Takaki Y."/>
            <person name="Nagai Y."/>
            <person name="Toyoda A."/>
            <person name="Suzuki Y."/>
            <person name="Arimoto A."/>
            <person name="Ishii H."/>
            <person name="Satoh N."/>
            <person name="Nishiyama T."/>
            <person name="Hasebe M."/>
            <person name="Maruyama T."/>
            <person name="Minagawa J."/>
            <person name="Obokata J."/>
            <person name="Shigenobu S."/>
        </authorList>
    </citation>
    <scope>NUCLEOTIDE SEQUENCE [LARGE SCALE GENOMIC DNA]</scope>
</reference>
<proteinExistence type="predicted"/>
<comment type="caution">
    <text evidence="2">The sequence shown here is derived from an EMBL/GenBank/DDBJ whole genome shotgun (WGS) entry which is preliminary data.</text>
</comment>
<protein>
    <submittedName>
        <fullName evidence="2">Uncharacterized protein</fullName>
    </submittedName>
</protein>
<dbReference type="AlphaFoldDB" id="A0AAV4D6R7"/>
<dbReference type="EMBL" id="BLXT01007525">
    <property type="protein sequence ID" value="GFO39858.1"/>
    <property type="molecule type" value="Genomic_DNA"/>
</dbReference>
<sequence length="77" mass="8067">MVSLSSMAVLFVFLSRLAIFLVQSYLEYVTHFFTGDLKLAGPPSGQGAGGGTRTRDGKVPADLKANSLANVPPKPSA</sequence>